<organism evidence="3 4">
    <name type="scientific">Citrobacter sedlakii</name>
    <dbReference type="NCBI Taxonomy" id="67826"/>
    <lineage>
        <taxon>Bacteria</taxon>
        <taxon>Pseudomonadati</taxon>
        <taxon>Pseudomonadota</taxon>
        <taxon>Gammaproteobacteria</taxon>
        <taxon>Enterobacterales</taxon>
        <taxon>Enterobacteriaceae</taxon>
        <taxon>Citrobacter</taxon>
        <taxon>Citrobacter freundii complex</taxon>
    </lineage>
</organism>
<dbReference type="InterPro" id="IPR036937">
    <property type="entry name" value="Adhesion_dom_fimbrial_sf"/>
</dbReference>
<evidence type="ECO:0000313" key="4">
    <source>
        <dbReference type="Proteomes" id="UP000746649"/>
    </source>
</evidence>
<keyword evidence="4" id="KW-1185">Reference proteome</keyword>
<reference evidence="3 4" key="1">
    <citation type="submission" date="2020-11" db="EMBL/GenBank/DDBJ databases">
        <title>Enhanced detection system for hospital associated transmission using whole genome sequencing surveillance.</title>
        <authorList>
            <person name="Harrison L.H."/>
            <person name="Van Tyne D."/>
            <person name="Marsh J.W."/>
            <person name="Griffith M.P."/>
            <person name="Snyder D.J."/>
            <person name="Cooper V.S."/>
            <person name="Mustapha M."/>
        </authorList>
    </citation>
    <scope>NUCLEOTIDE SEQUENCE [LARGE SCALE GENOMIC DNA]</scope>
    <source>
        <strain evidence="3 4">CB00117</strain>
    </source>
</reference>
<dbReference type="GeneID" id="84236939"/>
<dbReference type="PANTHER" id="PTHR33420:SF27">
    <property type="entry name" value="PROTEIN FIMG"/>
    <property type="match status" value="1"/>
</dbReference>
<dbReference type="SUPFAM" id="SSF49401">
    <property type="entry name" value="Bacterial adhesins"/>
    <property type="match status" value="1"/>
</dbReference>
<protein>
    <submittedName>
        <fullName evidence="3">Type 1 fimbrial protein</fullName>
    </submittedName>
</protein>
<evidence type="ECO:0000259" key="2">
    <source>
        <dbReference type="Pfam" id="PF00419"/>
    </source>
</evidence>
<sequence length="171" mass="18098">MPGKQGLAIAMLFSAPAWSIGDPVALYVTGNVKAAPCQISSDSVTKTVDLTADQSVTASSMYTPGSTTPWVAFDLSVENCPAGTTQVTVMFNGSPDQNQPQDRYQNVGTATPVAVQLQSRDGQPLGDGKSLSGQVESQRYTWQLRARIVSQQGHVMPGTVNAVVTVSMTYQ</sequence>
<feature type="domain" description="Fimbrial-type adhesion" evidence="2">
    <location>
        <begin position="28"/>
        <end position="171"/>
    </location>
</feature>
<dbReference type="RefSeq" id="WP_052406284.1">
    <property type="nucleotide sequence ID" value="NZ_CABLBY010000006.1"/>
</dbReference>
<name>A0ABS0ZKR1_9ENTR</name>
<accession>A0ABS0ZKR1</accession>
<dbReference type="Proteomes" id="UP000746649">
    <property type="component" value="Unassembled WGS sequence"/>
</dbReference>
<keyword evidence="1" id="KW-0732">Signal</keyword>
<dbReference type="InterPro" id="IPR000259">
    <property type="entry name" value="Adhesion_dom_fimbrial"/>
</dbReference>
<evidence type="ECO:0000256" key="1">
    <source>
        <dbReference type="SAM" id="SignalP"/>
    </source>
</evidence>
<dbReference type="InterPro" id="IPR050263">
    <property type="entry name" value="Bact_Fimbrial_Adh_Pro"/>
</dbReference>
<comment type="caution">
    <text evidence="3">The sequence shown here is derived from an EMBL/GenBank/DDBJ whole genome shotgun (WGS) entry which is preliminary data.</text>
</comment>
<gene>
    <name evidence="3" type="ORF">I6M88_00210</name>
</gene>
<dbReference type="Pfam" id="PF00419">
    <property type="entry name" value="Fimbrial"/>
    <property type="match status" value="1"/>
</dbReference>
<feature type="signal peptide" evidence="1">
    <location>
        <begin position="1"/>
        <end position="19"/>
    </location>
</feature>
<feature type="chain" id="PRO_5047368748" evidence="1">
    <location>
        <begin position="20"/>
        <end position="171"/>
    </location>
</feature>
<evidence type="ECO:0000313" key="3">
    <source>
        <dbReference type="EMBL" id="MBJ8379402.1"/>
    </source>
</evidence>
<dbReference type="Gene3D" id="2.60.40.1090">
    <property type="entry name" value="Fimbrial-type adhesion domain"/>
    <property type="match status" value="1"/>
</dbReference>
<dbReference type="EMBL" id="JADWND010000001">
    <property type="protein sequence ID" value="MBJ8379402.1"/>
    <property type="molecule type" value="Genomic_DNA"/>
</dbReference>
<dbReference type="PANTHER" id="PTHR33420">
    <property type="entry name" value="FIMBRIAL SUBUNIT ELFA-RELATED"/>
    <property type="match status" value="1"/>
</dbReference>
<dbReference type="InterPro" id="IPR008966">
    <property type="entry name" value="Adhesion_dom_sf"/>
</dbReference>
<proteinExistence type="predicted"/>